<comment type="caution">
    <text evidence="1">The sequence shown here is derived from an EMBL/GenBank/DDBJ whole genome shotgun (WGS) entry which is preliminary data.</text>
</comment>
<organism evidence="1 2">
    <name type="scientific">Liparis tanakae</name>
    <name type="common">Tanaka's snailfish</name>
    <dbReference type="NCBI Taxonomy" id="230148"/>
    <lineage>
        <taxon>Eukaryota</taxon>
        <taxon>Metazoa</taxon>
        <taxon>Chordata</taxon>
        <taxon>Craniata</taxon>
        <taxon>Vertebrata</taxon>
        <taxon>Euteleostomi</taxon>
        <taxon>Actinopterygii</taxon>
        <taxon>Neopterygii</taxon>
        <taxon>Teleostei</taxon>
        <taxon>Neoteleostei</taxon>
        <taxon>Acanthomorphata</taxon>
        <taxon>Eupercaria</taxon>
        <taxon>Perciformes</taxon>
        <taxon>Cottioidei</taxon>
        <taxon>Cottales</taxon>
        <taxon>Liparidae</taxon>
        <taxon>Liparis</taxon>
    </lineage>
</organism>
<name>A0A4Z2E425_9TELE</name>
<keyword evidence="2" id="KW-1185">Reference proteome</keyword>
<dbReference type="EMBL" id="SRLO01017694">
    <property type="protein sequence ID" value="TNN23676.1"/>
    <property type="molecule type" value="Genomic_DNA"/>
</dbReference>
<sequence>MARPSARRAQRPER</sequence>
<reference evidence="1 2" key="1">
    <citation type="submission" date="2019-03" db="EMBL/GenBank/DDBJ databases">
        <title>First draft genome of Liparis tanakae, snailfish: a comprehensive survey of snailfish specific genes.</title>
        <authorList>
            <person name="Kim W."/>
            <person name="Song I."/>
            <person name="Jeong J.-H."/>
            <person name="Kim D."/>
            <person name="Kim S."/>
            <person name="Ryu S."/>
            <person name="Song J.Y."/>
            <person name="Lee S.K."/>
        </authorList>
    </citation>
    <scope>NUCLEOTIDE SEQUENCE [LARGE SCALE GENOMIC DNA]</scope>
    <source>
        <tissue evidence="1">Muscle</tissue>
    </source>
</reference>
<evidence type="ECO:0000313" key="1">
    <source>
        <dbReference type="EMBL" id="TNN23676.1"/>
    </source>
</evidence>
<evidence type="ECO:0000313" key="2">
    <source>
        <dbReference type="Proteomes" id="UP000314294"/>
    </source>
</evidence>
<proteinExistence type="predicted"/>
<accession>A0A4Z2E425</accession>
<dbReference type="Proteomes" id="UP000314294">
    <property type="component" value="Unassembled WGS sequence"/>
</dbReference>
<protein>
    <submittedName>
        <fullName evidence="1">Uncharacterized protein</fullName>
    </submittedName>
</protein>
<gene>
    <name evidence="1" type="ORF">EYF80_066201</name>
</gene>